<dbReference type="EMBL" id="CAJNOW010013881">
    <property type="protein sequence ID" value="CAF1626083.1"/>
    <property type="molecule type" value="Genomic_DNA"/>
</dbReference>
<dbReference type="AlphaFoldDB" id="A0A816CLN4"/>
<name>A0A816CLN4_9BILA</name>
<reference evidence="2" key="1">
    <citation type="submission" date="2021-02" db="EMBL/GenBank/DDBJ databases">
        <authorList>
            <person name="Nowell W R."/>
        </authorList>
    </citation>
    <scope>NUCLEOTIDE SEQUENCE</scope>
</reference>
<evidence type="ECO:0000313" key="1">
    <source>
        <dbReference type="EMBL" id="CAF1049849.1"/>
    </source>
</evidence>
<dbReference type="OrthoDB" id="10268011at2759"/>
<evidence type="ECO:0000313" key="3">
    <source>
        <dbReference type="Proteomes" id="UP000663834"/>
    </source>
</evidence>
<accession>A0A816CLN4</accession>
<sequence>MSQIEYTSTECSDIANIILDCIGEEFYLKPGKGLATTSLSCIEETLLNQLIQTPMQLTRLIIQTTKQFSSVFKHISVLSGKDHFEYGPSSQRIRLCSIAWWSHLDSSFSIVTDDGYSVGIILKICDKQQYTSSLAKCSLFKLYNQLLDNLSSNQIIYAQVISLSSNSLRNQFM</sequence>
<organism evidence="2 3">
    <name type="scientific">Rotaria magnacalcarata</name>
    <dbReference type="NCBI Taxonomy" id="392030"/>
    <lineage>
        <taxon>Eukaryota</taxon>
        <taxon>Metazoa</taxon>
        <taxon>Spiralia</taxon>
        <taxon>Gnathifera</taxon>
        <taxon>Rotifera</taxon>
        <taxon>Eurotatoria</taxon>
        <taxon>Bdelloidea</taxon>
        <taxon>Philodinida</taxon>
        <taxon>Philodinidae</taxon>
        <taxon>Rotaria</taxon>
    </lineage>
</organism>
<evidence type="ECO:0000313" key="2">
    <source>
        <dbReference type="EMBL" id="CAF1626083.1"/>
    </source>
</evidence>
<dbReference type="EMBL" id="CAJNOV010001123">
    <property type="protein sequence ID" value="CAF1049849.1"/>
    <property type="molecule type" value="Genomic_DNA"/>
</dbReference>
<protein>
    <submittedName>
        <fullName evidence="2">Uncharacterized protein</fullName>
    </submittedName>
</protein>
<proteinExistence type="predicted"/>
<dbReference type="Proteomes" id="UP000663855">
    <property type="component" value="Unassembled WGS sequence"/>
</dbReference>
<gene>
    <name evidence="1" type="ORF">CJN711_LOCUS4692</name>
    <name evidence="2" type="ORF">KQP761_LOCUS25380</name>
</gene>
<dbReference type="Proteomes" id="UP000663834">
    <property type="component" value="Unassembled WGS sequence"/>
</dbReference>
<comment type="caution">
    <text evidence="2">The sequence shown here is derived from an EMBL/GenBank/DDBJ whole genome shotgun (WGS) entry which is preliminary data.</text>
</comment>